<keyword evidence="5" id="KW-1185">Reference proteome</keyword>
<evidence type="ECO:0000313" key="4">
    <source>
        <dbReference type="EMBL" id="KDR93823.1"/>
    </source>
</evidence>
<dbReference type="InterPro" id="IPR024654">
    <property type="entry name" value="Calcineurin-like_PHP_lpxH"/>
</dbReference>
<dbReference type="SUPFAM" id="SSF56300">
    <property type="entry name" value="Metallo-dependent phosphatases"/>
    <property type="match status" value="1"/>
</dbReference>
<dbReference type="GO" id="GO:0046872">
    <property type="term" value="F:metal ion binding"/>
    <property type="evidence" value="ECO:0007669"/>
    <property type="project" value="UniProtKB-KW"/>
</dbReference>
<dbReference type="PANTHER" id="PTHR11124">
    <property type="entry name" value="VACUOLAR SORTING PROTEIN VPS29"/>
    <property type="match status" value="1"/>
</dbReference>
<evidence type="ECO:0000256" key="2">
    <source>
        <dbReference type="RuleBase" id="RU362039"/>
    </source>
</evidence>
<dbReference type="EMBL" id="JJMM01000026">
    <property type="protein sequence ID" value="KDR93823.1"/>
    <property type="molecule type" value="Genomic_DNA"/>
</dbReference>
<dbReference type="Proteomes" id="UP000027946">
    <property type="component" value="Unassembled WGS sequence"/>
</dbReference>
<dbReference type="CDD" id="cd00841">
    <property type="entry name" value="MPP_YfcE"/>
    <property type="match status" value="1"/>
</dbReference>
<comment type="caution">
    <text evidence="4">The sequence shown here is derived from an EMBL/GenBank/DDBJ whole genome shotgun (WGS) entry which is preliminary data.</text>
</comment>
<dbReference type="eggNOG" id="COG0622">
    <property type="taxonomic scope" value="Bacteria"/>
</dbReference>
<accession>A0A069RAI2</accession>
<keyword evidence="2" id="KW-0479">Metal-binding</keyword>
<dbReference type="RefSeq" id="WP_038267659.1">
    <property type="nucleotide sequence ID" value="NZ_FSRH01000004.1"/>
</dbReference>
<dbReference type="Gene3D" id="3.60.21.10">
    <property type="match status" value="1"/>
</dbReference>
<evidence type="ECO:0000259" key="3">
    <source>
        <dbReference type="Pfam" id="PF12850"/>
    </source>
</evidence>
<dbReference type="OrthoDB" id="9800565at2"/>
<dbReference type="InterPro" id="IPR029052">
    <property type="entry name" value="Metallo-depent_PP-like"/>
</dbReference>
<comment type="similarity">
    <text evidence="1 2">Belongs to the metallophosphoesterase superfamily. YfcE family.</text>
</comment>
<name>A0A069RAI2_PEPLI</name>
<proteinExistence type="inferred from homology"/>
<evidence type="ECO:0000256" key="1">
    <source>
        <dbReference type="ARBA" id="ARBA00008950"/>
    </source>
</evidence>
<dbReference type="InterPro" id="IPR041802">
    <property type="entry name" value="MPP_YfcE"/>
</dbReference>
<dbReference type="AlphaFoldDB" id="A0A069RAI2"/>
<keyword evidence="4" id="KW-0378">Hydrolase</keyword>
<dbReference type="GO" id="GO:0016787">
    <property type="term" value="F:hydrolase activity"/>
    <property type="evidence" value="ECO:0007669"/>
    <property type="project" value="UniProtKB-UniRule"/>
</dbReference>
<dbReference type="EC" id="3.1.4.-" evidence="2"/>
<protein>
    <recommendedName>
        <fullName evidence="2">Phosphoesterase</fullName>
        <ecNumber evidence="2">3.1.4.-</ecNumber>
    </recommendedName>
</protein>
<dbReference type="InterPro" id="IPR000979">
    <property type="entry name" value="Phosphodiesterase_MJ0936/Vps29"/>
</dbReference>
<feature type="domain" description="Calcineurin-like phosphoesterase" evidence="3">
    <location>
        <begin position="1"/>
        <end position="145"/>
    </location>
</feature>
<dbReference type="NCBIfam" id="TIGR00040">
    <property type="entry name" value="yfcE"/>
    <property type="match status" value="1"/>
</dbReference>
<dbReference type="STRING" id="1121324.CLIT_23c00950"/>
<sequence length="155" mass="17187">MRIGIIGDTHRHMESIEKAIEHFKGCEMILHTGDNFEDASIIHSNTNIGIIAVKGNCDFEDVEDEMLFESCGKRIFLCHGHKYGVKHGNMGLEKRAKEVRADIVVFGHTHIPHIEETGGILFINPGSTSRPRSGNGSAGVLSITDENVEFELFEV</sequence>
<reference evidence="4 5" key="1">
    <citation type="submission" date="2014-03" db="EMBL/GenBank/DDBJ databases">
        <title>Genome sequence of Clostridium litorale W6, DSM 5388.</title>
        <authorList>
            <person name="Poehlein A."/>
            <person name="Jagirdar A."/>
            <person name="Khonsari B."/>
            <person name="Chibani C.M."/>
            <person name="Gutierrez Gutierrez D.A."/>
            <person name="Davydova E."/>
            <person name="Alghaithi H.S."/>
            <person name="Nair K.P."/>
            <person name="Dhamotharan K."/>
            <person name="Chandran L."/>
            <person name="G W."/>
            <person name="Daniel R."/>
        </authorList>
    </citation>
    <scope>NUCLEOTIDE SEQUENCE [LARGE SCALE GENOMIC DNA]</scope>
    <source>
        <strain evidence="4 5">W6</strain>
    </source>
</reference>
<evidence type="ECO:0000313" key="5">
    <source>
        <dbReference type="Proteomes" id="UP000027946"/>
    </source>
</evidence>
<organism evidence="4 5">
    <name type="scientific">Peptoclostridium litorale DSM 5388</name>
    <dbReference type="NCBI Taxonomy" id="1121324"/>
    <lineage>
        <taxon>Bacteria</taxon>
        <taxon>Bacillati</taxon>
        <taxon>Bacillota</taxon>
        <taxon>Clostridia</taxon>
        <taxon>Peptostreptococcales</taxon>
        <taxon>Peptoclostridiaceae</taxon>
        <taxon>Peptoclostridium</taxon>
    </lineage>
</organism>
<gene>
    <name evidence="4" type="ORF">CLIT_23c00950</name>
</gene>
<dbReference type="Pfam" id="PF12850">
    <property type="entry name" value="Metallophos_2"/>
    <property type="match status" value="1"/>
</dbReference>
<comment type="cofactor">
    <cofactor evidence="2">
        <name>a divalent metal cation</name>
        <dbReference type="ChEBI" id="CHEBI:60240"/>
    </cofactor>
</comment>